<comment type="similarity">
    <text evidence="1 3">Belongs to the Cu-Zn superoxide dismutase family.</text>
</comment>
<evidence type="ECO:0000256" key="2">
    <source>
        <dbReference type="ARBA" id="ARBA00024900"/>
    </source>
</evidence>
<dbReference type="GO" id="GO:0005507">
    <property type="term" value="F:copper ion binding"/>
    <property type="evidence" value="ECO:0007669"/>
    <property type="project" value="InterPro"/>
</dbReference>
<comment type="cofactor">
    <cofactor evidence="3">
        <name>Cu cation</name>
        <dbReference type="ChEBI" id="CHEBI:23378"/>
    </cofactor>
    <text evidence="3">Binds 1 copper ion per subunit.</text>
</comment>
<protein>
    <recommendedName>
        <fullName evidence="3">Superoxide dismutase [Cu-Zn]</fullName>
        <ecNumber evidence="3">1.15.1.1</ecNumber>
    </recommendedName>
</protein>
<reference evidence="5" key="1">
    <citation type="submission" date="2021-04" db="EMBL/GenBank/DDBJ databases">
        <title>Draft genome sequence of Xylanibacillus composti strain K13.</title>
        <authorList>
            <person name="Uke A."/>
            <person name="Chhe C."/>
            <person name="Baramee S."/>
            <person name="Kosugi A."/>
        </authorList>
    </citation>
    <scope>NUCLEOTIDE SEQUENCE</scope>
    <source>
        <strain evidence="5">K13</strain>
    </source>
</reference>
<keyword evidence="3" id="KW-0479">Metal-binding</keyword>
<dbReference type="Proteomes" id="UP000677918">
    <property type="component" value="Unassembled WGS sequence"/>
</dbReference>
<sequence length="191" mass="20742">MKRWIGAGTVLFMALAIWTWLGQHEEKATWNEAEEAAASGEAVHVALLNQKGEQIGNIHLRQMEEGLEIQLKADRLPAGEHALHVHERGVCETPDFQSAGEHYNPTKSKHGFLNKDGPHAGDLPNITVDAGGQANAKFITNRLTIDPRAKTTLFSKSGTAFVIHEKADDYFTEPAGDAGARIACGVIAEPK</sequence>
<keyword evidence="3" id="KW-0560">Oxidoreductase</keyword>
<organism evidence="5 6">
    <name type="scientific">Xylanibacillus composti</name>
    <dbReference type="NCBI Taxonomy" id="1572762"/>
    <lineage>
        <taxon>Bacteria</taxon>
        <taxon>Bacillati</taxon>
        <taxon>Bacillota</taxon>
        <taxon>Bacilli</taxon>
        <taxon>Bacillales</taxon>
        <taxon>Paenibacillaceae</taxon>
        <taxon>Xylanibacillus</taxon>
    </lineage>
</organism>
<evidence type="ECO:0000313" key="5">
    <source>
        <dbReference type="EMBL" id="GIQ67719.1"/>
    </source>
</evidence>
<dbReference type="InterPro" id="IPR024134">
    <property type="entry name" value="SOD_Cu/Zn_/chaperone"/>
</dbReference>
<dbReference type="CDD" id="cd00305">
    <property type="entry name" value="Cu-Zn_Superoxide_Dismutase"/>
    <property type="match status" value="1"/>
</dbReference>
<comment type="function">
    <text evidence="2">Destroys radicals which are normally produced within the cells and which are toxic to biological systems. May play a role in favoring mycobacterial survival in phagocytes.</text>
</comment>
<feature type="domain" description="Superoxide dismutase copper/zinc binding" evidence="4">
    <location>
        <begin position="56"/>
        <end position="187"/>
    </location>
</feature>
<dbReference type="Gene3D" id="2.60.40.200">
    <property type="entry name" value="Superoxide dismutase, copper/zinc binding domain"/>
    <property type="match status" value="1"/>
</dbReference>
<comment type="cofactor">
    <cofactor evidence="3">
        <name>Zn(2+)</name>
        <dbReference type="ChEBI" id="CHEBI:29105"/>
    </cofactor>
    <text evidence="3">Binds 1 zinc ion per subunit.</text>
</comment>
<comment type="caution">
    <text evidence="5">The sequence shown here is derived from an EMBL/GenBank/DDBJ whole genome shotgun (WGS) entry which is preliminary data.</text>
</comment>
<evidence type="ECO:0000259" key="4">
    <source>
        <dbReference type="Pfam" id="PF00080"/>
    </source>
</evidence>
<evidence type="ECO:0000256" key="1">
    <source>
        <dbReference type="ARBA" id="ARBA00010457"/>
    </source>
</evidence>
<keyword evidence="3" id="KW-0862">Zinc</keyword>
<comment type="catalytic activity">
    <reaction evidence="3">
        <text>2 superoxide + 2 H(+) = H2O2 + O2</text>
        <dbReference type="Rhea" id="RHEA:20696"/>
        <dbReference type="ChEBI" id="CHEBI:15378"/>
        <dbReference type="ChEBI" id="CHEBI:15379"/>
        <dbReference type="ChEBI" id="CHEBI:16240"/>
        <dbReference type="ChEBI" id="CHEBI:18421"/>
        <dbReference type="EC" id="1.15.1.1"/>
    </reaction>
</comment>
<accession>A0A8J4H2E3</accession>
<dbReference type="EMBL" id="BOVK01000006">
    <property type="protein sequence ID" value="GIQ67719.1"/>
    <property type="molecule type" value="Genomic_DNA"/>
</dbReference>
<dbReference type="RefSeq" id="WP_213410354.1">
    <property type="nucleotide sequence ID" value="NZ_BOVK01000006.1"/>
</dbReference>
<keyword evidence="6" id="KW-1185">Reference proteome</keyword>
<dbReference type="EC" id="1.15.1.1" evidence="3"/>
<dbReference type="PANTHER" id="PTHR10003">
    <property type="entry name" value="SUPEROXIDE DISMUTASE CU-ZN -RELATED"/>
    <property type="match status" value="1"/>
</dbReference>
<dbReference type="AlphaFoldDB" id="A0A8J4H2E3"/>
<gene>
    <name evidence="5" type="primary">sodC1</name>
    <name evidence="5" type="ORF">XYCOK13_05430</name>
</gene>
<dbReference type="InterPro" id="IPR018152">
    <property type="entry name" value="SOD_Cu/Zn_BS"/>
</dbReference>
<evidence type="ECO:0000256" key="3">
    <source>
        <dbReference type="RuleBase" id="RU000393"/>
    </source>
</evidence>
<name>A0A8J4H2E3_9BACL</name>
<dbReference type="InterPro" id="IPR001424">
    <property type="entry name" value="SOD_Cu_Zn_dom"/>
</dbReference>
<dbReference type="GO" id="GO:0004784">
    <property type="term" value="F:superoxide dismutase activity"/>
    <property type="evidence" value="ECO:0007669"/>
    <property type="project" value="UniProtKB-EC"/>
</dbReference>
<proteinExistence type="inferred from homology"/>
<dbReference type="Pfam" id="PF00080">
    <property type="entry name" value="Sod_Cu"/>
    <property type="match status" value="1"/>
</dbReference>
<dbReference type="SUPFAM" id="SSF49329">
    <property type="entry name" value="Cu,Zn superoxide dismutase-like"/>
    <property type="match status" value="1"/>
</dbReference>
<keyword evidence="3" id="KW-0186">Copper</keyword>
<evidence type="ECO:0000313" key="6">
    <source>
        <dbReference type="Proteomes" id="UP000677918"/>
    </source>
</evidence>
<dbReference type="InterPro" id="IPR036423">
    <property type="entry name" value="SOD-like_Cu/Zn_dom_sf"/>
</dbReference>
<dbReference type="PROSITE" id="PS00332">
    <property type="entry name" value="SOD_CU_ZN_2"/>
    <property type="match status" value="1"/>
</dbReference>